<name>A0A9D4N8M1_DREPO</name>
<gene>
    <name evidence="1" type="ORF">DPMN_014010</name>
</gene>
<organism evidence="1 2">
    <name type="scientific">Dreissena polymorpha</name>
    <name type="common">Zebra mussel</name>
    <name type="synonym">Mytilus polymorpha</name>
    <dbReference type="NCBI Taxonomy" id="45954"/>
    <lineage>
        <taxon>Eukaryota</taxon>
        <taxon>Metazoa</taxon>
        <taxon>Spiralia</taxon>
        <taxon>Lophotrochozoa</taxon>
        <taxon>Mollusca</taxon>
        <taxon>Bivalvia</taxon>
        <taxon>Autobranchia</taxon>
        <taxon>Heteroconchia</taxon>
        <taxon>Euheterodonta</taxon>
        <taxon>Imparidentia</taxon>
        <taxon>Neoheterodontei</taxon>
        <taxon>Myida</taxon>
        <taxon>Dreissenoidea</taxon>
        <taxon>Dreissenidae</taxon>
        <taxon>Dreissena</taxon>
    </lineage>
</organism>
<keyword evidence="2" id="KW-1185">Reference proteome</keyword>
<dbReference type="Proteomes" id="UP000828390">
    <property type="component" value="Unassembled WGS sequence"/>
</dbReference>
<dbReference type="EMBL" id="JAIWYP010000001">
    <property type="protein sequence ID" value="KAH3889943.1"/>
    <property type="molecule type" value="Genomic_DNA"/>
</dbReference>
<evidence type="ECO:0000313" key="1">
    <source>
        <dbReference type="EMBL" id="KAH3889943.1"/>
    </source>
</evidence>
<reference evidence="1" key="1">
    <citation type="journal article" date="2019" name="bioRxiv">
        <title>The Genome of the Zebra Mussel, Dreissena polymorpha: A Resource for Invasive Species Research.</title>
        <authorList>
            <person name="McCartney M.A."/>
            <person name="Auch B."/>
            <person name="Kono T."/>
            <person name="Mallez S."/>
            <person name="Zhang Y."/>
            <person name="Obille A."/>
            <person name="Becker A."/>
            <person name="Abrahante J.E."/>
            <person name="Garbe J."/>
            <person name="Badalamenti J.P."/>
            <person name="Herman A."/>
            <person name="Mangelson H."/>
            <person name="Liachko I."/>
            <person name="Sullivan S."/>
            <person name="Sone E.D."/>
            <person name="Koren S."/>
            <person name="Silverstein K.A.T."/>
            <person name="Beckman K.B."/>
            <person name="Gohl D.M."/>
        </authorList>
    </citation>
    <scope>NUCLEOTIDE SEQUENCE</scope>
    <source>
        <strain evidence="1">Duluth1</strain>
        <tissue evidence="1">Whole animal</tissue>
    </source>
</reference>
<comment type="caution">
    <text evidence="1">The sequence shown here is derived from an EMBL/GenBank/DDBJ whole genome shotgun (WGS) entry which is preliminary data.</text>
</comment>
<reference evidence="1" key="2">
    <citation type="submission" date="2020-11" db="EMBL/GenBank/DDBJ databases">
        <authorList>
            <person name="McCartney M.A."/>
            <person name="Auch B."/>
            <person name="Kono T."/>
            <person name="Mallez S."/>
            <person name="Becker A."/>
            <person name="Gohl D.M."/>
            <person name="Silverstein K.A.T."/>
            <person name="Koren S."/>
            <person name="Bechman K.B."/>
            <person name="Herman A."/>
            <person name="Abrahante J.E."/>
            <person name="Garbe J."/>
        </authorList>
    </citation>
    <scope>NUCLEOTIDE SEQUENCE</scope>
    <source>
        <strain evidence="1">Duluth1</strain>
        <tissue evidence="1">Whole animal</tissue>
    </source>
</reference>
<protein>
    <submittedName>
        <fullName evidence="1">Uncharacterized protein</fullName>
    </submittedName>
</protein>
<dbReference type="AlphaFoldDB" id="A0A9D4N8M1"/>
<sequence length="56" mass="6000">MQANDQHSPVYIYVVREISVTVNNNGGRSGSCAVVPDYVIGENNLNASDSGLHHTV</sequence>
<accession>A0A9D4N8M1</accession>
<proteinExistence type="predicted"/>
<evidence type="ECO:0000313" key="2">
    <source>
        <dbReference type="Proteomes" id="UP000828390"/>
    </source>
</evidence>